<dbReference type="PaxDb" id="4097-A0A1S4D0G9"/>
<evidence type="ECO:0000259" key="1">
    <source>
        <dbReference type="Pfam" id="PF13966"/>
    </source>
</evidence>
<gene>
    <name evidence="2" type="primary">LOC107824621</name>
</gene>
<reference evidence="2" key="1">
    <citation type="submission" date="2025-08" db="UniProtKB">
        <authorList>
            <consortium name="RefSeq"/>
        </authorList>
    </citation>
    <scope>IDENTIFICATION</scope>
</reference>
<dbReference type="Pfam" id="PF13966">
    <property type="entry name" value="zf-RVT"/>
    <property type="match status" value="1"/>
</dbReference>
<dbReference type="RefSeq" id="XP_016506912.1">
    <property type="nucleotide sequence ID" value="XM_016651426.1"/>
</dbReference>
<accession>A0A1S4D0G9</accession>
<dbReference type="InterPro" id="IPR026960">
    <property type="entry name" value="RVT-Znf"/>
</dbReference>
<name>A0A1S4D0G9_TOBAC</name>
<dbReference type="PANTHER" id="PTHR33116">
    <property type="entry name" value="REVERSE TRANSCRIPTASE ZINC-BINDING DOMAIN-CONTAINING PROTEIN-RELATED-RELATED"/>
    <property type="match status" value="1"/>
</dbReference>
<dbReference type="KEGG" id="nta:107824621"/>
<dbReference type="AlphaFoldDB" id="A0A1S4D0G9"/>
<dbReference type="OMA" id="ETRDHIC"/>
<proteinExistence type="predicted"/>
<organism evidence="2">
    <name type="scientific">Nicotiana tabacum</name>
    <name type="common">Common tobacco</name>
    <dbReference type="NCBI Taxonomy" id="4097"/>
    <lineage>
        <taxon>Eukaryota</taxon>
        <taxon>Viridiplantae</taxon>
        <taxon>Streptophyta</taxon>
        <taxon>Embryophyta</taxon>
        <taxon>Tracheophyta</taxon>
        <taxon>Spermatophyta</taxon>
        <taxon>Magnoliopsida</taxon>
        <taxon>eudicotyledons</taxon>
        <taxon>Gunneridae</taxon>
        <taxon>Pentapetalae</taxon>
        <taxon>asterids</taxon>
        <taxon>lamiids</taxon>
        <taxon>Solanales</taxon>
        <taxon>Solanaceae</taxon>
        <taxon>Nicotianoideae</taxon>
        <taxon>Nicotianeae</taxon>
        <taxon>Nicotiana</taxon>
    </lineage>
</organism>
<evidence type="ECO:0000313" key="2">
    <source>
        <dbReference type="RefSeq" id="XP_016506912.1"/>
    </source>
</evidence>
<dbReference type="OrthoDB" id="1938430at2759"/>
<protein>
    <recommendedName>
        <fullName evidence="1">Reverse transcriptase zinc-binding domain-containing protein</fullName>
    </recommendedName>
</protein>
<dbReference type="PANTHER" id="PTHR33116:SF66">
    <property type="entry name" value="REVERSE TRANSCRIPTASE ZINC-BINDING DOMAIN-CONTAINING PROTEIN"/>
    <property type="match status" value="1"/>
</dbReference>
<sequence length="159" mass="19183">MLGYLSGYSIFLAAHRRLLTRLRRWGYLEDTTCSLCNTEEETIDHLFFKCSFSTQVWAAVLDWQGINRQVMVWDHELEWAERHCKGRSSKAEIYRMTLADNIYYIWQERNARIFQAKQRNVATITRLLMQEIHYRGKLKQRLKGRLLELNYYPIVRIDM</sequence>
<feature type="domain" description="Reverse transcriptase zinc-binding" evidence="1">
    <location>
        <begin position="11"/>
        <end position="57"/>
    </location>
</feature>